<name>A0A4R7KS67_9CLOT</name>
<dbReference type="Proteomes" id="UP000295325">
    <property type="component" value="Unassembled WGS sequence"/>
</dbReference>
<dbReference type="Pfam" id="PF16264">
    <property type="entry name" value="SatD"/>
    <property type="match status" value="1"/>
</dbReference>
<evidence type="ECO:0000256" key="1">
    <source>
        <dbReference type="SAM" id="Coils"/>
    </source>
</evidence>
<dbReference type="EMBL" id="SOAZ01000004">
    <property type="protein sequence ID" value="TDT62455.1"/>
    <property type="molecule type" value="Genomic_DNA"/>
</dbReference>
<gene>
    <name evidence="2" type="ORF">EDD71_104187</name>
</gene>
<dbReference type="InterPro" id="IPR032580">
    <property type="entry name" value="SatD"/>
</dbReference>
<dbReference type="AlphaFoldDB" id="A0A4R7KS67"/>
<keyword evidence="3" id="KW-1185">Reference proteome</keyword>
<reference evidence="2 3" key="1">
    <citation type="submission" date="2019-03" db="EMBL/GenBank/DDBJ databases">
        <title>Genomic Encyclopedia of Type Strains, Phase IV (KMG-IV): sequencing the most valuable type-strain genomes for metagenomic binning, comparative biology and taxonomic classification.</title>
        <authorList>
            <person name="Goeker M."/>
        </authorList>
    </citation>
    <scope>NUCLEOTIDE SEQUENCE [LARGE SCALE GENOMIC DNA]</scope>
    <source>
        <strain evidence="2 3">DSM 24455</strain>
    </source>
</reference>
<proteinExistence type="predicted"/>
<evidence type="ECO:0000313" key="3">
    <source>
        <dbReference type="Proteomes" id="UP000295325"/>
    </source>
</evidence>
<dbReference type="OrthoDB" id="3197351at2"/>
<accession>A0A4R7KS67</accession>
<organism evidence="2 3">
    <name type="scientific">Fonticella tunisiensis</name>
    <dbReference type="NCBI Taxonomy" id="1096341"/>
    <lineage>
        <taxon>Bacteria</taxon>
        <taxon>Bacillati</taxon>
        <taxon>Bacillota</taxon>
        <taxon>Clostridia</taxon>
        <taxon>Eubacteriales</taxon>
        <taxon>Clostridiaceae</taxon>
        <taxon>Fonticella</taxon>
    </lineage>
</organism>
<sequence>MMKVYGVVTMDLVRSREMDDRSRVQQKLDECINKINNKYREFLAAPIGFTTGDEWQALLYNPSKCYSIIEEFQQYLWTLDILFYAGIGIGELSTEVYKEVNKMDGPCFHMAREAINIAKGEGNGRRKYRASKKNRVYFFGGEGGLISGRDKRIMTDAFDEAAFSVILNDKEEEKLFNIKFLEDIINTLIENNEVLKSRMTNKQKQTYMDYLELGSYRKIVESRNNETIGAISQRLNSADFFTIQKNNIMIERLLGYYAMLKEVEA</sequence>
<comment type="caution">
    <text evidence="2">The sequence shown here is derived from an EMBL/GenBank/DDBJ whole genome shotgun (WGS) entry which is preliminary data.</text>
</comment>
<keyword evidence="1" id="KW-0175">Coiled coil</keyword>
<feature type="coiled-coil region" evidence="1">
    <location>
        <begin position="178"/>
        <end position="205"/>
    </location>
</feature>
<evidence type="ECO:0000313" key="2">
    <source>
        <dbReference type="EMBL" id="TDT62455.1"/>
    </source>
</evidence>
<protein>
    <submittedName>
        <fullName evidence="2">SatD family protein</fullName>
    </submittedName>
</protein>